<dbReference type="NCBIfam" id="TIGR02050">
    <property type="entry name" value="gshA_cyan_rel"/>
    <property type="match status" value="1"/>
</dbReference>
<dbReference type="NCBIfam" id="NF010041">
    <property type="entry name" value="PRK13517.1-1"/>
    <property type="match status" value="1"/>
</dbReference>
<feature type="region of interest" description="Disordered" evidence="6">
    <location>
        <begin position="1"/>
        <end position="21"/>
    </location>
</feature>
<evidence type="ECO:0000256" key="2">
    <source>
        <dbReference type="ARBA" id="ARBA00022741"/>
    </source>
</evidence>
<dbReference type="GO" id="GO:0004357">
    <property type="term" value="F:glutamate-cysteine ligase activity"/>
    <property type="evidence" value="ECO:0007669"/>
    <property type="project" value="UniProtKB-EC"/>
</dbReference>
<dbReference type="PANTHER" id="PTHR36510:SF1">
    <property type="entry name" value="GLUTAMATE--CYSTEINE LIGASE 2-RELATED"/>
    <property type="match status" value="1"/>
</dbReference>
<keyword evidence="8" id="KW-1185">Reference proteome</keyword>
<evidence type="ECO:0000313" key="8">
    <source>
        <dbReference type="Proteomes" id="UP001180724"/>
    </source>
</evidence>
<protein>
    <recommendedName>
        <fullName evidence="5">Putative glutamate--cysteine ligase 2</fullName>
        <ecNumber evidence="5">6.3.2.2</ecNumber>
    </recommendedName>
    <alternativeName>
        <fullName evidence="5">Gamma-glutamylcysteine synthetase 2</fullName>
        <shortName evidence="5">GCS 2</shortName>
        <shortName evidence="5">Gamma-GCS 2</shortName>
    </alternativeName>
</protein>
<comment type="function">
    <text evidence="5">ATP-dependent carboxylate-amine ligase which exhibits weak glutamate--cysteine ligase activity.</text>
</comment>
<dbReference type="HAMAP" id="MF_01609">
    <property type="entry name" value="Glu_cys_ligase_2"/>
    <property type="match status" value="1"/>
</dbReference>
<comment type="caution">
    <text evidence="7">The sequence shown here is derived from an EMBL/GenBank/DDBJ whole genome shotgun (WGS) entry which is preliminary data.</text>
</comment>
<organism evidence="7 8">
    <name type="scientific">Streptomyces lancefieldiae</name>
    <dbReference type="NCBI Taxonomy" id="3075520"/>
    <lineage>
        <taxon>Bacteria</taxon>
        <taxon>Bacillati</taxon>
        <taxon>Actinomycetota</taxon>
        <taxon>Actinomycetes</taxon>
        <taxon>Kitasatosporales</taxon>
        <taxon>Streptomycetaceae</taxon>
        <taxon>Streptomyces</taxon>
    </lineage>
</organism>
<dbReference type="Pfam" id="PF04107">
    <property type="entry name" value="GCS2"/>
    <property type="match status" value="1"/>
</dbReference>
<comment type="similarity">
    <text evidence="5">Belongs to the glutamate--cysteine ligase type 2 family. YbdK subfamily.</text>
</comment>
<evidence type="ECO:0000313" key="7">
    <source>
        <dbReference type="EMBL" id="MDT0609085.1"/>
    </source>
</evidence>
<dbReference type="SUPFAM" id="SSF55931">
    <property type="entry name" value="Glutamine synthetase/guanido kinase"/>
    <property type="match status" value="1"/>
</dbReference>
<sequence length="391" mass="42112">MTNDSRSAPAPATADEGSLPTVGVEEEYFLVDPVTRLPVSGGPEVAAHAAGDIGDLVAEEFAQCQVEGRTPPCRTASELRRHLARVRRALVDAAGGEGLALCASGTPVLWGDGPAHVGDHPRYQAGRQQYRTMMDDFAISALHVHVHLPDRELAVLTVNHLRPWLPLLIALSANSPFHRARDTGYASWRSVIRSRFPCLGPPPYAASLEEHQRLAVVIADTEAMLEPDMPFWDLRPNPRLPTVEIRAMDVLQHVDDTVAVAVLLRSLVVTAAGKAQLGDPGPAWNSEVLRAACWRAARDGWSGSGFDALTGRVRPVAQLADQLVQHVRPVLEQYGDLQTVTTFVRHLARHGDGACRQRAWAGGGAGPAGAVDRLVRETARTPGFDDTISGA</sequence>
<comment type="catalytic activity">
    <reaction evidence="4 5">
        <text>L-cysteine + L-glutamate + ATP = gamma-L-glutamyl-L-cysteine + ADP + phosphate + H(+)</text>
        <dbReference type="Rhea" id="RHEA:13285"/>
        <dbReference type="ChEBI" id="CHEBI:15378"/>
        <dbReference type="ChEBI" id="CHEBI:29985"/>
        <dbReference type="ChEBI" id="CHEBI:30616"/>
        <dbReference type="ChEBI" id="CHEBI:35235"/>
        <dbReference type="ChEBI" id="CHEBI:43474"/>
        <dbReference type="ChEBI" id="CHEBI:58173"/>
        <dbReference type="ChEBI" id="CHEBI:456216"/>
        <dbReference type="EC" id="6.3.2.2"/>
    </reaction>
</comment>
<dbReference type="Proteomes" id="UP001180724">
    <property type="component" value="Unassembled WGS sequence"/>
</dbReference>
<dbReference type="Gene3D" id="3.30.590.20">
    <property type="match status" value="1"/>
</dbReference>
<dbReference type="InterPro" id="IPR050141">
    <property type="entry name" value="GCL_type2/YbdK_subfam"/>
</dbReference>
<evidence type="ECO:0000256" key="4">
    <source>
        <dbReference type="ARBA" id="ARBA00048819"/>
    </source>
</evidence>
<dbReference type="EC" id="6.3.2.2" evidence="5"/>
<evidence type="ECO:0000256" key="6">
    <source>
        <dbReference type="SAM" id="MobiDB-lite"/>
    </source>
</evidence>
<dbReference type="RefSeq" id="WP_311570680.1">
    <property type="nucleotide sequence ID" value="NZ_JAVRFH010000002.1"/>
</dbReference>
<dbReference type="PANTHER" id="PTHR36510">
    <property type="entry name" value="GLUTAMATE--CYSTEINE LIGASE 2-RELATED"/>
    <property type="match status" value="1"/>
</dbReference>
<evidence type="ECO:0000256" key="5">
    <source>
        <dbReference type="HAMAP-Rule" id="MF_01609"/>
    </source>
</evidence>
<keyword evidence="3 5" id="KW-0067">ATP-binding</keyword>
<dbReference type="InterPro" id="IPR011793">
    <property type="entry name" value="YbdK"/>
</dbReference>
<keyword evidence="1 5" id="KW-0436">Ligase</keyword>
<dbReference type="InterPro" id="IPR014746">
    <property type="entry name" value="Gln_synth/guanido_kin_cat_dom"/>
</dbReference>
<proteinExistence type="inferred from homology"/>
<name>A0ABU3AFY3_9ACTN</name>
<gene>
    <name evidence="7" type="ORF">RM812_02385</name>
</gene>
<dbReference type="InterPro" id="IPR006336">
    <property type="entry name" value="GCS2"/>
</dbReference>
<evidence type="ECO:0000256" key="3">
    <source>
        <dbReference type="ARBA" id="ARBA00022840"/>
    </source>
</evidence>
<dbReference type="EMBL" id="JAVRFH010000002">
    <property type="protein sequence ID" value="MDT0609085.1"/>
    <property type="molecule type" value="Genomic_DNA"/>
</dbReference>
<reference evidence="7" key="1">
    <citation type="submission" date="2024-05" db="EMBL/GenBank/DDBJ databases">
        <title>30 novel species of actinomycetes from the DSMZ collection.</title>
        <authorList>
            <person name="Nouioui I."/>
        </authorList>
    </citation>
    <scope>NUCLEOTIDE SEQUENCE</scope>
    <source>
        <strain evidence="7">DSM 40712</strain>
    </source>
</reference>
<evidence type="ECO:0000256" key="1">
    <source>
        <dbReference type="ARBA" id="ARBA00022598"/>
    </source>
</evidence>
<keyword evidence="2 5" id="KW-0547">Nucleotide-binding</keyword>
<accession>A0ABU3AFY3</accession>